<comment type="caution">
    <text evidence="3">The sequence shown here is derived from an EMBL/GenBank/DDBJ whole genome shotgun (WGS) entry which is preliminary data.</text>
</comment>
<dbReference type="PANTHER" id="PTHR34826:SF2">
    <property type="entry name" value="UPF0590 PROTEIN C409.17C"/>
    <property type="match status" value="1"/>
</dbReference>
<evidence type="ECO:0000313" key="3">
    <source>
        <dbReference type="EMBL" id="KAL3786672.1"/>
    </source>
</evidence>
<evidence type="ECO:0000259" key="2">
    <source>
        <dbReference type="Pfam" id="PF08588"/>
    </source>
</evidence>
<dbReference type="Pfam" id="PF08588">
    <property type="entry name" value="Duc1"/>
    <property type="match status" value="2"/>
</dbReference>
<feature type="domain" description="Domain of unknown function at the cortex 1" evidence="2">
    <location>
        <begin position="265"/>
        <end position="378"/>
    </location>
</feature>
<dbReference type="Proteomes" id="UP001530400">
    <property type="component" value="Unassembled WGS sequence"/>
</dbReference>
<evidence type="ECO:0000256" key="1">
    <source>
        <dbReference type="SAM" id="MobiDB-lite"/>
    </source>
</evidence>
<feature type="compositionally biased region" description="Basic and acidic residues" evidence="1">
    <location>
        <begin position="54"/>
        <end position="63"/>
    </location>
</feature>
<feature type="region of interest" description="Disordered" evidence="1">
    <location>
        <begin position="297"/>
        <end position="323"/>
    </location>
</feature>
<protein>
    <recommendedName>
        <fullName evidence="2">Domain of unknown function at the cortex 1 domain-containing protein</fullName>
    </recommendedName>
</protein>
<accession>A0ABD3PFJ1</accession>
<sequence>MPPKAKESTVPRRSYKKSLTFSSFNRLTSISSSVSNRIRRSRSSFGPLAQNGVDLKDQNKDEMPMAQLDGQDPPSDKSTDASSSYNSLDADAALLSSTLVKVHQNMEGWQTGNWEEETCSDRGLVVTEKRPKARFSFCNMTCCGKIDDASFDEPQKVGFLPYKISRRRSSLRVPKLEIECTLKDEGGDDREYELIICPKSQPLICNSYRSNNIQPQIPLPLEWTHSPLLLTATPGSGTIIRRIRRVCDVDLGDMHSECLELHAQLPINNGRESHTLVIDFEAPSFEGTALFRIRNSAGTSSEPEGANLPSQQRSKGKKGDPDYFAGYNRKFQMIIRGKFRRPDVIMADCMSGMILDRPLRTAGSPITDPLLACAEINPPESNSVATKKSRRKKKPNKDEGLPPKWVLRASVKIAGLFSPRMDADLECAHPRILSPLCSMAQSIHVGKEKECPPLDVPHTEPSHQSTESLVHELRNCHADISGNTSVQIRKKTFDSVCDARVSQLQAHSPCFDTNATYTFEFLQHLIDYNDFSLDFGSIVGKMKLGGALKGQPCRFVAGVVSRDGMERELTLRDMDCLWSFDLWHESLYVTRNGALSPSM</sequence>
<dbReference type="EMBL" id="JALLPJ020000639">
    <property type="protein sequence ID" value="KAL3786672.1"/>
    <property type="molecule type" value="Genomic_DNA"/>
</dbReference>
<dbReference type="AlphaFoldDB" id="A0ABD3PFJ1"/>
<keyword evidence="4" id="KW-1185">Reference proteome</keyword>
<evidence type="ECO:0000313" key="4">
    <source>
        <dbReference type="Proteomes" id="UP001530400"/>
    </source>
</evidence>
<gene>
    <name evidence="3" type="ORF">ACHAWO_013332</name>
</gene>
<dbReference type="PANTHER" id="PTHR34826">
    <property type="entry name" value="UPF0590 PROTEIN C409.17C"/>
    <property type="match status" value="1"/>
</dbReference>
<name>A0ABD3PFJ1_9STRA</name>
<feature type="region of interest" description="Disordered" evidence="1">
    <location>
        <begin position="380"/>
        <end position="402"/>
    </location>
</feature>
<proteinExistence type="predicted"/>
<feature type="domain" description="Domain of unknown function at the cortex 1" evidence="2">
    <location>
        <begin position="401"/>
        <end position="583"/>
    </location>
</feature>
<feature type="compositionally biased region" description="Polar residues" evidence="1">
    <location>
        <begin position="297"/>
        <end position="313"/>
    </location>
</feature>
<organism evidence="3 4">
    <name type="scientific">Cyclotella atomus</name>
    <dbReference type="NCBI Taxonomy" id="382360"/>
    <lineage>
        <taxon>Eukaryota</taxon>
        <taxon>Sar</taxon>
        <taxon>Stramenopiles</taxon>
        <taxon>Ochrophyta</taxon>
        <taxon>Bacillariophyta</taxon>
        <taxon>Coscinodiscophyceae</taxon>
        <taxon>Thalassiosirophycidae</taxon>
        <taxon>Stephanodiscales</taxon>
        <taxon>Stephanodiscaceae</taxon>
        <taxon>Cyclotella</taxon>
    </lineage>
</organism>
<feature type="region of interest" description="Disordered" evidence="1">
    <location>
        <begin position="32"/>
        <end position="84"/>
    </location>
</feature>
<reference evidence="3 4" key="1">
    <citation type="submission" date="2024-10" db="EMBL/GenBank/DDBJ databases">
        <title>Updated reference genomes for cyclostephanoid diatoms.</title>
        <authorList>
            <person name="Roberts W.R."/>
            <person name="Alverson A.J."/>
        </authorList>
    </citation>
    <scope>NUCLEOTIDE SEQUENCE [LARGE SCALE GENOMIC DNA]</scope>
    <source>
        <strain evidence="3 4">AJA010-31</strain>
    </source>
</reference>
<dbReference type="InterPro" id="IPR013897">
    <property type="entry name" value="Duc1"/>
</dbReference>